<dbReference type="InterPro" id="IPR036397">
    <property type="entry name" value="RNaseH_sf"/>
</dbReference>
<evidence type="ECO:0000313" key="3">
    <source>
        <dbReference type="EMBL" id="MFC5922841.1"/>
    </source>
</evidence>
<sequence>MARTWARRGRTPVVEISGKGSGRVSIAGLVCLKPGERGSFSEDDYIAFLDQAHQRLRTPIVLIWDNFNTHVSRRMHALIAARPWLTVIRLPSYAPDQPDRRSLAMDETRPDQHRRPRRRLPRRTGQTPPCRLRLKTDHVVPAESGPPPEASGGAERGGLGRDPASAAVGGHGDPGHRTAVEDVSQHREEGPR</sequence>
<accession>A0ABW1H3D1</accession>
<organism evidence="3 4">
    <name type="scientific">Micromonospora vulcania</name>
    <dbReference type="NCBI Taxonomy" id="1441873"/>
    <lineage>
        <taxon>Bacteria</taxon>
        <taxon>Bacillati</taxon>
        <taxon>Actinomycetota</taxon>
        <taxon>Actinomycetes</taxon>
        <taxon>Micromonosporales</taxon>
        <taxon>Micromonosporaceae</taxon>
        <taxon>Micromonospora</taxon>
    </lineage>
</organism>
<dbReference type="Pfam" id="PF13358">
    <property type="entry name" value="DDE_3"/>
    <property type="match status" value="1"/>
</dbReference>
<reference evidence="4" key="1">
    <citation type="journal article" date="2019" name="Int. J. Syst. Evol. Microbiol.">
        <title>The Global Catalogue of Microorganisms (GCM) 10K type strain sequencing project: providing services to taxonomists for standard genome sequencing and annotation.</title>
        <authorList>
            <consortium name="The Broad Institute Genomics Platform"/>
            <consortium name="The Broad Institute Genome Sequencing Center for Infectious Disease"/>
            <person name="Wu L."/>
            <person name="Ma J."/>
        </authorList>
    </citation>
    <scope>NUCLEOTIDE SEQUENCE [LARGE SCALE GENOMIC DNA]</scope>
    <source>
        <strain evidence="4">CGMCC 4.7144</strain>
    </source>
</reference>
<proteinExistence type="predicted"/>
<feature type="compositionally biased region" description="Basic and acidic residues" evidence="1">
    <location>
        <begin position="173"/>
        <end position="192"/>
    </location>
</feature>
<evidence type="ECO:0000313" key="4">
    <source>
        <dbReference type="Proteomes" id="UP001596226"/>
    </source>
</evidence>
<dbReference type="RefSeq" id="WP_377507169.1">
    <property type="nucleotide sequence ID" value="NZ_JBHSQS010000003.1"/>
</dbReference>
<dbReference type="Gene3D" id="3.30.420.10">
    <property type="entry name" value="Ribonuclease H-like superfamily/Ribonuclease H"/>
    <property type="match status" value="1"/>
</dbReference>
<evidence type="ECO:0000256" key="1">
    <source>
        <dbReference type="SAM" id="MobiDB-lite"/>
    </source>
</evidence>
<gene>
    <name evidence="3" type="ORF">ACFQGL_05740</name>
</gene>
<name>A0ABW1H3D1_9ACTN</name>
<feature type="domain" description="Tc1-like transposase DDE" evidence="2">
    <location>
        <begin position="2"/>
        <end position="96"/>
    </location>
</feature>
<comment type="caution">
    <text evidence="3">The sequence shown here is derived from an EMBL/GenBank/DDBJ whole genome shotgun (WGS) entry which is preliminary data.</text>
</comment>
<dbReference type="InterPro" id="IPR038717">
    <property type="entry name" value="Tc1-like_DDE_dom"/>
</dbReference>
<feature type="region of interest" description="Disordered" evidence="1">
    <location>
        <begin position="95"/>
        <end position="192"/>
    </location>
</feature>
<dbReference type="Proteomes" id="UP001596226">
    <property type="component" value="Unassembled WGS sequence"/>
</dbReference>
<feature type="compositionally biased region" description="Basic and acidic residues" evidence="1">
    <location>
        <begin position="97"/>
        <end position="113"/>
    </location>
</feature>
<keyword evidence="4" id="KW-1185">Reference proteome</keyword>
<evidence type="ECO:0000259" key="2">
    <source>
        <dbReference type="Pfam" id="PF13358"/>
    </source>
</evidence>
<protein>
    <submittedName>
        <fullName evidence="3">Transposase</fullName>
    </submittedName>
</protein>
<dbReference type="EMBL" id="JBHSQS010000003">
    <property type="protein sequence ID" value="MFC5922841.1"/>
    <property type="molecule type" value="Genomic_DNA"/>
</dbReference>